<evidence type="ECO:0000256" key="5">
    <source>
        <dbReference type="SAM" id="MobiDB-lite"/>
    </source>
</evidence>
<comment type="caution">
    <text evidence="7">The sequence shown here is derived from an EMBL/GenBank/DDBJ whole genome shotgun (WGS) entry which is preliminary data.</text>
</comment>
<dbReference type="Pfam" id="PF04228">
    <property type="entry name" value="Zn_peptidase"/>
    <property type="match status" value="1"/>
</dbReference>
<dbReference type="PANTHER" id="PTHR30168:SF0">
    <property type="entry name" value="INNER MEMBRANE PROTEIN"/>
    <property type="match status" value="1"/>
</dbReference>
<evidence type="ECO:0000256" key="4">
    <source>
        <dbReference type="ARBA" id="ARBA00023136"/>
    </source>
</evidence>
<reference evidence="7" key="2">
    <citation type="journal article" date="2018" name="ISME J.">
        <title>A dynamic microbial community with high functional redundancy inhabits the cold, oxic subseafloor aquifer.</title>
        <authorList>
            <person name="Tully B.J."/>
            <person name="Wheat C.G."/>
            <person name="Glazer B.T."/>
            <person name="Huber J.A."/>
        </authorList>
    </citation>
    <scope>NUCLEOTIDE SEQUENCE</scope>
    <source>
        <strain evidence="7">NORP83</strain>
    </source>
</reference>
<protein>
    <recommendedName>
        <fullName evidence="8">Flagellar biosynthesis protein FlgM</fullName>
    </recommendedName>
</protein>
<dbReference type="AlphaFoldDB" id="A0A2A4YUM1"/>
<dbReference type="EMBL" id="NVUS01000021">
    <property type="protein sequence ID" value="PCI98464.1"/>
    <property type="molecule type" value="Genomic_DNA"/>
</dbReference>
<feature type="compositionally biased region" description="Gly residues" evidence="5">
    <location>
        <begin position="29"/>
        <end position="40"/>
    </location>
</feature>
<proteinExistence type="predicted"/>
<feature type="region of interest" description="Disordered" evidence="5">
    <location>
        <begin position="1"/>
        <end position="43"/>
    </location>
</feature>
<dbReference type="PANTHER" id="PTHR30168">
    <property type="entry name" value="PUTATIVE MEMBRANE PROTEIN YPFJ"/>
    <property type="match status" value="1"/>
</dbReference>
<sequence>MRWKNFRRSKNVEDVRGQTRRTGFRLPRGLGGRSSAGGRRGIQLPRGKGGKVSIWGIVIMVGIAWLLGINPLTLLMGGGDLGGSLGGTSTSQTTNTTYKSSADETEKKQFVSAVLGSTEDVWGSIFRQLGRTYVEPKLQIFTDLTGSSACGQQSSAAGPFYCPPDQKIFIDLGFFNQMNREFGVNGEFARAYVIAHEVGHHVQNLLGISTKMQQERSRLSKEEGNKLSVKLELQADCFAGVWAKKAEEQIGFLEPGDVESAIKAATAIGDDNLQKKAQGYIVPESFTHGTSAQRVQWFSAGLQNGDINRCDTFN</sequence>
<dbReference type="GO" id="GO:0016020">
    <property type="term" value="C:membrane"/>
    <property type="evidence" value="ECO:0007669"/>
    <property type="project" value="UniProtKB-SubCell"/>
</dbReference>
<gene>
    <name evidence="7" type="ORF">COB13_13540</name>
</gene>
<reference key="1">
    <citation type="submission" date="2017-08" db="EMBL/GenBank/DDBJ databases">
        <title>A dynamic microbial community with high functional redundancy inhabits the cold, oxic subseafloor aquifer.</title>
        <authorList>
            <person name="Tully B.J."/>
            <person name="Wheat C.G."/>
            <person name="Glazer B.T."/>
            <person name="Huber J.A."/>
        </authorList>
    </citation>
    <scope>NUCLEOTIDE SEQUENCE [LARGE SCALE GENOMIC DNA]</scope>
</reference>
<evidence type="ECO:0000256" key="1">
    <source>
        <dbReference type="ARBA" id="ARBA00004167"/>
    </source>
</evidence>
<evidence type="ECO:0000313" key="7">
    <source>
        <dbReference type="EMBL" id="PCI98464.1"/>
    </source>
</evidence>
<accession>A0A2A4YUM1</accession>
<evidence type="ECO:0000256" key="6">
    <source>
        <dbReference type="SAM" id="Phobius"/>
    </source>
</evidence>
<keyword evidence="2 6" id="KW-0812">Transmembrane</keyword>
<keyword evidence="3 6" id="KW-1133">Transmembrane helix</keyword>
<evidence type="ECO:0000256" key="3">
    <source>
        <dbReference type="ARBA" id="ARBA00022989"/>
    </source>
</evidence>
<evidence type="ECO:0000256" key="2">
    <source>
        <dbReference type="ARBA" id="ARBA00022692"/>
    </source>
</evidence>
<keyword evidence="4 6" id="KW-0472">Membrane</keyword>
<organism evidence="7">
    <name type="scientific">OCS116 cluster bacterium</name>
    <dbReference type="NCBI Taxonomy" id="2030921"/>
    <lineage>
        <taxon>Bacteria</taxon>
        <taxon>Pseudomonadati</taxon>
        <taxon>Pseudomonadota</taxon>
        <taxon>Alphaproteobacteria</taxon>
        <taxon>OCS116 cluster</taxon>
    </lineage>
</organism>
<name>A0A2A4YUM1_9PROT</name>
<feature type="transmembrane region" description="Helical" evidence="6">
    <location>
        <begin position="49"/>
        <end position="67"/>
    </location>
</feature>
<dbReference type="InterPro" id="IPR007343">
    <property type="entry name" value="Uncharacterised_pept_Zn_put"/>
</dbReference>
<comment type="subcellular location">
    <subcellularLocation>
        <location evidence="1">Membrane</location>
        <topology evidence="1">Single-pass membrane protein</topology>
    </subcellularLocation>
</comment>
<evidence type="ECO:0008006" key="8">
    <source>
        <dbReference type="Google" id="ProtNLM"/>
    </source>
</evidence>